<evidence type="ECO:0000313" key="2">
    <source>
        <dbReference type="Proteomes" id="UP000509579"/>
    </source>
</evidence>
<evidence type="ECO:0000313" key="1">
    <source>
        <dbReference type="EMBL" id="QKV53942.1"/>
    </source>
</evidence>
<name>A0A6N1X776_9BURK</name>
<sequence length="337" mass="38578">MLHIIANQFTLTSFLLDSLLPAGQANVLVHPKRIKGPAYSLFKNVDAWLPFELPGFQPFARDYLQRLSAIPKDAPVLIFGIENIKDLRIIRKHLRTRNVSVFTWNPVIDHSQNHRLRRLHIRLLKGLGFRVFTFDPDDARHYDLALVNQVYRRVDEYIAPVAPEFDVYFLGKNKGRSAALGELARQLIAQGIKPHFQMVGEEGVEYPERAGVEIMRKEISYLENIDTINRSRCLLELTQANQAGLTIRCMEALFFGKKLITSNPLVKKMPFYHRNAFFVLGQDDFSRIGDFLQSEMPRFADADLASHEFSHWVQQFEPAPCGSGSRERLEVASALPC</sequence>
<reference evidence="1 2" key="1">
    <citation type="submission" date="2020-06" db="EMBL/GenBank/DDBJ databases">
        <title>Acidovorax antarctica sp. nov., isolated from Corinth ice sheet soil, Antarctic Fields Peninsula.</title>
        <authorList>
            <person name="Xu Q."/>
            <person name="Peng F."/>
        </authorList>
    </citation>
    <scope>NUCLEOTIDE SEQUENCE [LARGE SCALE GENOMIC DNA]</scope>
    <source>
        <strain evidence="1 2">16-35-5</strain>
    </source>
</reference>
<gene>
    <name evidence="1" type="ORF">HUK68_14135</name>
</gene>
<proteinExistence type="predicted"/>
<dbReference type="RefSeq" id="WP_175504748.1">
    <property type="nucleotide sequence ID" value="NZ_CP054840.1"/>
</dbReference>
<dbReference type="EMBL" id="CP054840">
    <property type="protein sequence ID" value="QKV53942.1"/>
    <property type="molecule type" value="Genomic_DNA"/>
</dbReference>
<dbReference type="Proteomes" id="UP000509579">
    <property type="component" value="Chromosome"/>
</dbReference>
<organism evidence="1 2">
    <name type="scientific">Comamonas antarctica</name>
    <dbReference type="NCBI Taxonomy" id="2743470"/>
    <lineage>
        <taxon>Bacteria</taxon>
        <taxon>Pseudomonadati</taxon>
        <taxon>Pseudomonadota</taxon>
        <taxon>Betaproteobacteria</taxon>
        <taxon>Burkholderiales</taxon>
        <taxon>Comamonadaceae</taxon>
        <taxon>Comamonas</taxon>
    </lineage>
</organism>
<dbReference type="AlphaFoldDB" id="A0A6N1X776"/>
<accession>A0A6N1X776</accession>
<dbReference type="KEGG" id="aant:HUK68_14135"/>
<protein>
    <submittedName>
        <fullName evidence="1">Uncharacterized protein</fullName>
    </submittedName>
</protein>
<keyword evidence="2" id="KW-1185">Reference proteome</keyword>